<evidence type="ECO:0000256" key="1">
    <source>
        <dbReference type="SAM" id="SignalP"/>
    </source>
</evidence>
<accession>A0A1M6GYR5</accession>
<reference evidence="2 3" key="1">
    <citation type="submission" date="2016-11" db="EMBL/GenBank/DDBJ databases">
        <authorList>
            <person name="Jaros S."/>
            <person name="Januszkiewicz K."/>
            <person name="Wedrychowicz H."/>
        </authorList>
    </citation>
    <scope>NUCLEOTIDE SEQUENCE [LARGE SCALE GENOMIC DNA]</scope>
    <source>
        <strain evidence="2 3">DSM 26892</strain>
    </source>
</reference>
<feature type="chain" id="PRO_5013087634" description="Invasion protein IalB, involved in pathogenesis" evidence="1">
    <location>
        <begin position="18"/>
        <end position="163"/>
    </location>
</feature>
<keyword evidence="3" id="KW-1185">Reference proteome</keyword>
<gene>
    <name evidence="2" type="ORF">SAMN04488012_105141</name>
</gene>
<protein>
    <recommendedName>
        <fullName evidence="4">Invasion protein IalB, involved in pathogenesis</fullName>
    </recommendedName>
</protein>
<dbReference type="RefSeq" id="WP_139250834.1">
    <property type="nucleotide sequence ID" value="NZ_FQZA01000005.1"/>
</dbReference>
<dbReference type="Proteomes" id="UP000184040">
    <property type="component" value="Unassembled WGS sequence"/>
</dbReference>
<dbReference type="EMBL" id="FQZA01000005">
    <property type="protein sequence ID" value="SHJ15060.1"/>
    <property type="molecule type" value="Genomic_DNA"/>
</dbReference>
<evidence type="ECO:0000313" key="2">
    <source>
        <dbReference type="EMBL" id="SHJ15060.1"/>
    </source>
</evidence>
<name>A0A1M6GYR5_9RHOB</name>
<dbReference type="AlphaFoldDB" id="A0A1M6GYR5"/>
<evidence type="ECO:0000313" key="3">
    <source>
        <dbReference type="Proteomes" id="UP000184040"/>
    </source>
</evidence>
<sequence>MKLVGFASVLVALTAPAFGHWMLSTHRGTFDTVPLYAQREDGSSFGLSLECNADDVPVARFSTPEKVALGQAELMDTTSLNLVVQVDDNKHFILSGKTDSADGGQLSVTGEMPMDLLAQMGTAERSITSGLKILGAVYYTTAFSVDSARIASRALARGCGANF</sequence>
<organism evidence="2 3">
    <name type="scientific">Palleronia salina</name>
    <dbReference type="NCBI Taxonomy" id="313368"/>
    <lineage>
        <taxon>Bacteria</taxon>
        <taxon>Pseudomonadati</taxon>
        <taxon>Pseudomonadota</taxon>
        <taxon>Alphaproteobacteria</taxon>
        <taxon>Rhodobacterales</taxon>
        <taxon>Roseobacteraceae</taxon>
        <taxon>Palleronia</taxon>
    </lineage>
</organism>
<proteinExistence type="predicted"/>
<keyword evidence="1" id="KW-0732">Signal</keyword>
<feature type="signal peptide" evidence="1">
    <location>
        <begin position="1"/>
        <end position="17"/>
    </location>
</feature>
<evidence type="ECO:0008006" key="4">
    <source>
        <dbReference type="Google" id="ProtNLM"/>
    </source>
</evidence>